<accession>A0AA48IFX9</accession>
<reference evidence="3" key="1">
    <citation type="journal article" date="2023" name="BMC Genomics">
        <title>Chromosome-level genome assemblies of Cutaneotrichosporon spp. (Trichosporonales, Basidiomycota) reveal imbalanced evolution between nucleotide sequences and chromosome synteny.</title>
        <authorList>
            <person name="Kobayashi Y."/>
            <person name="Kayamori A."/>
            <person name="Aoki K."/>
            <person name="Shiwa Y."/>
            <person name="Matsutani M."/>
            <person name="Fujita N."/>
            <person name="Sugita T."/>
            <person name="Iwasaki W."/>
            <person name="Tanaka N."/>
            <person name="Takashima M."/>
        </authorList>
    </citation>
    <scope>NUCLEOTIDE SEQUENCE</scope>
    <source>
        <strain evidence="3">HIS019</strain>
    </source>
</reference>
<keyword evidence="1" id="KW-0732">Signal</keyword>
<dbReference type="InterPro" id="IPR035992">
    <property type="entry name" value="Ricin_B-like_lectins"/>
</dbReference>
<dbReference type="RefSeq" id="XP_060456151.1">
    <property type="nucleotide sequence ID" value="XM_060599460.1"/>
</dbReference>
<dbReference type="KEGG" id="ccac:CcaHIS019_0309560"/>
<name>A0AA48IFX9_9TREE</name>
<evidence type="ECO:0000313" key="3">
    <source>
        <dbReference type="EMBL" id="BEI90886.1"/>
    </source>
</evidence>
<dbReference type="AlphaFoldDB" id="A0AA48IFX9"/>
<gene>
    <name evidence="3" type="ORF">CcaverHIS019_0309560</name>
</gene>
<evidence type="ECO:0000256" key="1">
    <source>
        <dbReference type="SAM" id="SignalP"/>
    </source>
</evidence>
<dbReference type="Gene3D" id="2.80.10.50">
    <property type="match status" value="2"/>
</dbReference>
<keyword evidence="4" id="KW-1185">Reference proteome</keyword>
<evidence type="ECO:0000313" key="4">
    <source>
        <dbReference type="Proteomes" id="UP001233271"/>
    </source>
</evidence>
<dbReference type="SUPFAM" id="SSF50370">
    <property type="entry name" value="Ricin B-like lectins"/>
    <property type="match status" value="1"/>
</dbReference>
<dbReference type="EMBL" id="AP028214">
    <property type="protein sequence ID" value="BEI90886.1"/>
    <property type="molecule type" value="Genomic_DNA"/>
</dbReference>
<dbReference type="Proteomes" id="UP001233271">
    <property type="component" value="Chromosome 3"/>
</dbReference>
<feature type="signal peptide" evidence="1">
    <location>
        <begin position="1"/>
        <end position="23"/>
    </location>
</feature>
<feature type="domain" description="Ricin B lectin" evidence="2">
    <location>
        <begin position="83"/>
        <end position="214"/>
    </location>
</feature>
<protein>
    <recommendedName>
        <fullName evidence="2">Ricin B lectin domain-containing protein</fullName>
    </recommendedName>
</protein>
<dbReference type="PROSITE" id="PS50231">
    <property type="entry name" value="RICIN_B_LECTIN"/>
    <property type="match status" value="1"/>
</dbReference>
<dbReference type="CDD" id="cd00161">
    <property type="entry name" value="beta-trefoil_Ricin-like"/>
    <property type="match status" value="1"/>
</dbReference>
<sequence>MLAILYTVLLGLAIATPVPVCEAKRDVEGYYESHKRDYDAYKGGGGGHKGDGHGHGDKGDCHDYDHGHKPCIGGPCGPGGPERNDLVFIHPNGNKGKCVDIAGGKLEPGTQVRIWDCNATPAQRFRLSRGNGQIMVGDTALCLEAIEEKNGGQVTIGRCNRSLRQEWWYTDDNRIAMTGRGLCLDLPNGQTWNGNPLQVWGCGAGNTNQVWTTSPVGVPF</sequence>
<evidence type="ECO:0000259" key="2">
    <source>
        <dbReference type="SMART" id="SM00458"/>
    </source>
</evidence>
<dbReference type="InterPro" id="IPR000772">
    <property type="entry name" value="Ricin_B_lectin"/>
</dbReference>
<dbReference type="Pfam" id="PF00652">
    <property type="entry name" value="Ricin_B_lectin"/>
    <property type="match status" value="1"/>
</dbReference>
<organism evidence="3 4">
    <name type="scientific">Cutaneotrichosporon cavernicola</name>
    <dbReference type="NCBI Taxonomy" id="279322"/>
    <lineage>
        <taxon>Eukaryota</taxon>
        <taxon>Fungi</taxon>
        <taxon>Dikarya</taxon>
        <taxon>Basidiomycota</taxon>
        <taxon>Agaricomycotina</taxon>
        <taxon>Tremellomycetes</taxon>
        <taxon>Trichosporonales</taxon>
        <taxon>Trichosporonaceae</taxon>
        <taxon>Cutaneotrichosporon</taxon>
    </lineage>
</organism>
<dbReference type="SMART" id="SM00458">
    <property type="entry name" value="RICIN"/>
    <property type="match status" value="1"/>
</dbReference>
<feature type="chain" id="PRO_5041433569" description="Ricin B lectin domain-containing protein" evidence="1">
    <location>
        <begin position="24"/>
        <end position="220"/>
    </location>
</feature>
<proteinExistence type="predicted"/>
<dbReference type="GeneID" id="85494756"/>